<accession>A0ABW0ETT3</accession>
<comment type="caution">
    <text evidence="3">The sequence shown here is derived from an EMBL/GenBank/DDBJ whole genome shotgun (WGS) entry which is preliminary data.</text>
</comment>
<protein>
    <submittedName>
        <fullName evidence="3">GGDEF domain-containing protein</fullName>
    </submittedName>
</protein>
<feature type="transmembrane region" description="Helical" evidence="1">
    <location>
        <begin position="20"/>
        <end position="47"/>
    </location>
</feature>
<dbReference type="EMBL" id="JBHSKF010000012">
    <property type="protein sequence ID" value="MFC5289660.1"/>
    <property type="molecule type" value="Genomic_DNA"/>
</dbReference>
<dbReference type="InterPro" id="IPR000160">
    <property type="entry name" value="GGDEF_dom"/>
</dbReference>
<dbReference type="InterPro" id="IPR029787">
    <property type="entry name" value="Nucleotide_cyclase"/>
</dbReference>
<organism evidence="3 4">
    <name type="scientific">Actinokineospora guangxiensis</name>
    <dbReference type="NCBI Taxonomy" id="1490288"/>
    <lineage>
        <taxon>Bacteria</taxon>
        <taxon>Bacillati</taxon>
        <taxon>Actinomycetota</taxon>
        <taxon>Actinomycetes</taxon>
        <taxon>Pseudonocardiales</taxon>
        <taxon>Pseudonocardiaceae</taxon>
        <taxon>Actinokineospora</taxon>
    </lineage>
</organism>
<dbReference type="NCBIfam" id="TIGR00254">
    <property type="entry name" value="GGDEF"/>
    <property type="match status" value="1"/>
</dbReference>
<feature type="transmembrane region" description="Helical" evidence="1">
    <location>
        <begin position="219"/>
        <end position="250"/>
    </location>
</feature>
<dbReference type="InterPro" id="IPR043128">
    <property type="entry name" value="Rev_trsase/Diguanyl_cyclase"/>
</dbReference>
<keyword evidence="1" id="KW-0812">Transmembrane</keyword>
<dbReference type="PANTHER" id="PTHR45138:SF9">
    <property type="entry name" value="DIGUANYLATE CYCLASE DGCM-RELATED"/>
    <property type="match status" value="1"/>
</dbReference>
<dbReference type="PROSITE" id="PS50887">
    <property type="entry name" value="GGDEF"/>
    <property type="match status" value="1"/>
</dbReference>
<gene>
    <name evidence="3" type="ORF">ACFPM7_21625</name>
</gene>
<name>A0ABW0ETT3_9PSEU</name>
<dbReference type="CDD" id="cd01949">
    <property type="entry name" value="GGDEF"/>
    <property type="match status" value="1"/>
</dbReference>
<feature type="domain" description="GGDEF" evidence="2">
    <location>
        <begin position="303"/>
        <end position="448"/>
    </location>
</feature>
<evidence type="ECO:0000313" key="3">
    <source>
        <dbReference type="EMBL" id="MFC5289660.1"/>
    </source>
</evidence>
<dbReference type="PANTHER" id="PTHR45138">
    <property type="entry name" value="REGULATORY COMPONENTS OF SENSORY TRANSDUCTION SYSTEM"/>
    <property type="match status" value="1"/>
</dbReference>
<evidence type="ECO:0000256" key="1">
    <source>
        <dbReference type="SAM" id="Phobius"/>
    </source>
</evidence>
<feature type="transmembrane region" description="Helical" evidence="1">
    <location>
        <begin position="174"/>
        <end position="198"/>
    </location>
</feature>
<sequence length="463" mass="49188">MARLARVITSAKSALLPSRWALWSLGTPAVLAILAIDLAALAATVAGSLLSPGPSGRDWALLSLFTGCALVHVALTRLAEERRRGRRLQRGAVEFVDQSSIWFCGAALVLPVVLVVPLVVLVRAARYRIARKPPALWIATSCTVLLSVHGVALVRHAMGGFLDDPAAAYPAEGFHTAAVLLASIAVYFAAQAVPIAVYRGVRFRDWRPVTLLGTAGDNWLIVHTLLLAGGAAIVAAVAPAGLLGVLAVAVRETLNVGRIAALESERDQLASDALTDSLTTLPNRRGFELVAGTALEVDRSGGHPTAVLMLDIDHFKEWNTRLGHFGGDQVLRAVAERLRGCVRRGDIVSRWGGEELAVVLPGATAPEAVDIAERIRVAVRELDTEISTPAGGKSVRVGRGGLPPCTISIGVAVSPEHGLTLADLQDVADQALRTAKWAGRDRVRLAERVQLPSQSRYAKTEHR</sequence>
<proteinExistence type="predicted"/>
<feature type="transmembrane region" description="Helical" evidence="1">
    <location>
        <begin position="134"/>
        <end position="154"/>
    </location>
</feature>
<dbReference type="Pfam" id="PF00990">
    <property type="entry name" value="GGDEF"/>
    <property type="match status" value="1"/>
</dbReference>
<evidence type="ECO:0000313" key="4">
    <source>
        <dbReference type="Proteomes" id="UP001596157"/>
    </source>
</evidence>
<feature type="transmembrane region" description="Helical" evidence="1">
    <location>
        <begin position="99"/>
        <end position="122"/>
    </location>
</feature>
<dbReference type="SUPFAM" id="SSF55073">
    <property type="entry name" value="Nucleotide cyclase"/>
    <property type="match status" value="1"/>
</dbReference>
<dbReference type="Gene3D" id="3.30.70.270">
    <property type="match status" value="1"/>
</dbReference>
<reference evidence="4" key="1">
    <citation type="journal article" date="2019" name="Int. J. Syst. Evol. Microbiol.">
        <title>The Global Catalogue of Microorganisms (GCM) 10K type strain sequencing project: providing services to taxonomists for standard genome sequencing and annotation.</title>
        <authorList>
            <consortium name="The Broad Institute Genomics Platform"/>
            <consortium name="The Broad Institute Genome Sequencing Center for Infectious Disease"/>
            <person name="Wu L."/>
            <person name="Ma J."/>
        </authorList>
    </citation>
    <scope>NUCLEOTIDE SEQUENCE [LARGE SCALE GENOMIC DNA]</scope>
    <source>
        <strain evidence="4">CCUG 59778</strain>
    </source>
</reference>
<dbReference type="Proteomes" id="UP001596157">
    <property type="component" value="Unassembled WGS sequence"/>
</dbReference>
<evidence type="ECO:0000259" key="2">
    <source>
        <dbReference type="PROSITE" id="PS50887"/>
    </source>
</evidence>
<keyword evidence="1" id="KW-1133">Transmembrane helix</keyword>
<dbReference type="SMART" id="SM00267">
    <property type="entry name" value="GGDEF"/>
    <property type="match status" value="1"/>
</dbReference>
<keyword evidence="1" id="KW-0472">Membrane</keyword>
<dbReference type="InterPro" id="IPR050469">
    <property type="entry name" value="Diguanylate_Cyclase"/>
</dbReference>
<keyword evidence="4" id="KW-1185">Reference proteome</keyword>